<keyword evidence="2" id="KW-0732">Signal</keyword>
<protein>
    <submittedName>
        <fullName evidence="3">DUF3570 domain-containing protein</fullName>
    </submittedName>
</protein>
<name>A0A222GBB1_9GAMM</name>
<dbReference type="InterPro" id="IPR021953">
    <property type="entry name" value="DUF3570"/>
</dbReference>
<feature type="compositionally biased region" description="Polar residues" evidence="1">
    <location>
        <begin position="81"/>
        <end position="97"/>
    </location>
</feature>
<feature type="region of interest" description="Disordered" evidence="1">
    <location>
        <begin position="81"/>
        <end position="110"/>
    </location>
</feature>
<keyword evidence="4" id="KW-1185">Reference proteome</keyword>
<gene>
    <name evidence="3" type="ORF">B5D82_15110</name>
</gene>
<dbReference type="EMBL" id="CP020465">
    <property type="protein sequence ID" value="ASP48982.1"/>
    <property type="molecule type" value="Genomic_DNA"/>
</dbReference>
<dbReference type="Proteomes" id="UP000202259">
    <property type="component" value="Chromosome"/>
</dbReference>
<evidence type="ECO:0000313" key="3">
    <source>
        <dbReference type="EMBL" id="ASP48982.1"/>
    </source>
</evidence>
<feature type="chain" id="PRO_5012939965" evidence="2">
    <location>
        <begin position="30"/>
        <end position="428"/>
    </location>
</feature>
<sequence length="428" mass="47680">MQLTNKSKPNLKALLTTATCALLGSTAQAATEESWEFDTAIMQYAEVDRVMATEAIIAGKKTFSNDEVLSLKLTIDALTGASPNGATAQPTPQTFTRPSGKGQYTVDAGDTPLDDTFHDTRVQLTGQWTQPLLKDYTVSVGGNFSKEYDYMSASLNGNLARDFNQKNTTLSAGMAYAYDVIEPEGGIPNPFSAMVIGDSSDPGFEDEFNKTRIGSDETKSTLDLLFGLTQVINRNMIVQLNYSYSTASGYLTDPFKVISSVDTNGEAQEYLHEHRPDERTKHSFFGQTKYHFDTGILDASYRFMTDDWDIDSHTFDIRYLIPFENGYFIEPHVRMYTQSAAEFYQPFMNHGDAVPDYVSADYRIGELDTYTIGIKYGLPVGNGNDLAFRLEYYHQTPKSNGTEAIGVLKDMELYEQVDAIIAQVTYSF</sequence>
<dbReference type="AlphaFoldDB" id="A0A222GBB1"/>
<organism evidence="3 4">
    <name type="scientific">Cognaticolwellia beringensis</name>
    <dbReference type="NCBI Taxonomy" id="1967665"/>
    <lineage>
        <taxon>Bacteria</taxon>
        <taxon>Pseudomonadati</taxon>
        <taxon>Pseudomonadota</taxon>
        <taxon>Gammaproteobacteria</taxon>
        <taxon>Alteromonadales</taxon>
        <taxon>Colwelliaceae</taxon>
        <taxon>Cognaticolwellia</taxon>
    </lineage>
</organism>
<proteinExistence type="predicted"/>
<evidence type="ECO:0000313" key="4">
    <source>
        <dbReference type="Proteomes" id="UP000202259"/>
    </source>
</evidence>
<accession>A0A222GBB1</accession>
<feature type="signal peptide" evidence="2">
    <location>
        <begin position="1"/>
        <end position="29"/>
    </location>
</feature>
<dbReference type="SUPFAM" id="SSF56935">
    <property type="entry name" value="Porins"/>
    <property type="match status" value="1"/>
</dbReference>
<evidence type="ECO:0000256" key="2">
    <source>
        <dbReference type="SAM" id="SignalP"/>
    </source>
</evidence>
<dbReference type="RefSeq" id="WP_081152680.1">
    <property type="nucleotide sequence ID" value="NZ_CP020465.1"/>
</dbReference>
<dbReference type="KEGG" id="cber:B5D82_15110"/>
<evidence type="ECO:0000256" key="1">
    <source>
        <dbReference type="SAM" id="MobiDB-lite"/>
    </source>
</evidence>
<reference evidence="3 4" key="1">
    <citation type="submission" date="2017-08" db="EMBL/GenBank/DDBJ databases">
        <title>Complete genome of Colwellia sp. NB097-1, a psychrophile bacterium ioslated from Bering Sea.</title>
        <authorList>
            <person name="Chen X."/>
        </authorList>
    </citation>
    <scope>NUCLEOTIDE SEQUENCE [LARGE SCALE GENOMIC DNA]</scope>
    <source>
        <strain evidence="3 4">NB097-1</strain>
    </source>
</reference>
<dbReference type="Pfam" id="PF12094">
    <property type="entry name" value="DUF3570"/>
    <property type="match status" value="1"/>
</dbReference>
<dbReference type="OrthoDB" id="5450709at2"/>